<name>A0AA87B8A4_9FABA</name>
<dbReference type="AlphaFoldDB" id="A0AA87B8A4"/>
<evidence type="ECO:0000313" key="1">
    <source>
        <dbReference type="EMBL" id="CAJ1977927.1"/>
    </source>
</evidence>
<keyword evidence="2" id="KW-1185">Reference proteome</keyword>
<proteinExistence type="predicted"/>
<sequence>MASQPFPLNYWPHQWKMKGTPTLTWLIPHTGPNAIKPLSHGPITLLNHQRSERCDWSEKETCFQMEPNVRRMKGNVLGDVKECNSFEKVSTVEIV</sequence>
<gene>
    <name evidence="1" type="ORF">AYBTSS11_LOCUS30098</name>
</gene>
<reference evidence="1" key="1">
    <citation type="submission" date="2023-10" db="EMBL/GenBank/DDBJ databases">
        <authorList>
            <person name="Domelevo Entfellner J.-B."/>
        </authorList>
    </citation>
    <scope>NUCLEOTIDE SEQUENCE</scope>
</reference>
<protein>
    <submittedName>
        <fullName evidence="1">Uncharacterized protein</fullName>
    </submittedName>
</protein>
<dbReference type="Gramene" id="rna-AYBTSS11_LOCUS30098">
    <property type="protein sequence ID" value="CAJ1977927.1"/>
    <property type="gene ID" value="gene-AYBTSS11_LOCUS30098"/>
</dbReference>
<dbReference type="Proteomes" id="UP001189624">
    <property type="component" value="Chromosome 10"/>
</dbReference>
<evidence type="ECO:0000313" key="2">
    <source>
        <dbReference type="Proteomes" id="UP001189624"/>
    </source>
</evidence>
<dbReference type="EMBL" id="OY731407">
    <property type="protein sequence ID" value="CAJ1977927.1"/>
    <property type="molecule type" value="Genomic_DNA"/>
</dbReference>
<accession>A0AA87B8A4</accession>
<organism evidence="1 2">
    <name type="scientific">Sphenostylis stenocarpa</name>
    <dbReference type="NCBI Taxonomy" id="92480"/>
    <lineage>
        <taxon>Eukaryota</taxon>
        <taxon>Viridiplantae</taxon>
        <taxon>Streptophyta</taxon>
        <taxon>Embryophyta</taxon>
        <taxon>Tracheophyta</taxon>
        <taxon>Spermatophyta</taxon>
        <taxon>Magnoliopsida</taxon>
        <taxon>eudicotyledons</taxon>
        <taxon>Gunneridae</taxon>
        <taxon>Pentapetalae</taxon>
        <taxon>rosids</taxon>
        <taxon>fabids</taxon>
        <taxon>Fabales</taxon>
        <taxon>Fabaceae</taxon>
        <taxon>Papilionoideae</taxon>
        <taxon>50 kb inversion clade</taxon>
        <taxon>NPAAA clade</taxon>
        <taxon>indigoferoid/millettioid clade</taxon>
        <taxon>Phaseoleae</taxon>
        <taxon>Sphenostylis</taxon>
    </lineage>
</organism>